<name>A0ABR2ZKF5_9AGAR</name>
<dbReference type="SUPFAM" id="SSF51735">
    <property type="entry name" value="NAD(P)-binding Rossmann-fold domains"/>
    <property type="match status" value="1"/>
</dbReference>
<dbReference type="PANTHER" id="PTHR43976:SF16">
    <property type="entry name" value="SHORT-CHAIN DEHYDROGENASE_REDUCTASE FAMILY PROTEIN"/>
    <property type="match status" value="1"/>
</dbReference>
<protein>
    <recommendedName>
        <fullName evidence="5">Ketoreductase domain-containing protein</fullName>
    </recommendedName>
</protein>
<dbReference type="InterPro" id="IPR051911">
    <property type="entry name" value="SDR_oxidoreductase"/>
</dbReference>
<keyword evidence="2" id="KW-0521">NADP</keyword>
<keyword evidence="3" id="KW-0560">Oxidoreductase</keyword>
<dbReference type="PANTHER" id="PTHR43976">
    <property type="entry name" value="SHORT CHAIN DEHYDROGENASE"/>
    <property type="match status" value="1"/>
</dbReference>
<evidence type="ECO:0000256" key="3">
    <source>
        <dbReference type="ARBA" id="ARBA00023002"/>
    </source>
</evidence>
<proteinExistence type="inferred from homology"/>
<dbReference type="PROSITE" id="PS00061">
    <property type="entry name" value="ADH_SHORT"/>
    <property type="match status" value="1"/>
</dbReference>
<evidence type="ECO:0000256" key="4">
    <source>
        <dbReference type="RuleBase" id="RU000363"/>
    </source>
</evidence>
<dbReference type="InterPro" id="IPR036291">
    <property type="entry name" value="NAD(P)-bd_dom_sf"/>
</dbReference>
<dbReference type="InterPro" id="IPR020904">
    <property type="entry name" value="Sc_DH/Rdtase_CS"/>
</dbReference>
<evidence type="ECO:0000313" key="7">
    <source>
        <dbReference type="Proteomes" id="UP001437256"/>
    </source>
</evidence>
<dbReference type="Gene3D" id="3.40.50.720">
    <property type="entry name" value="NAD(P)-binding Rossmann-like Domain"/>
    <property type="match status" value="1"/>
</dbReference>
<dbReference type="InterPro" id="IPR057326">
    <property type="entry name" value="KR_dom"/>
</dbReference>
<evidence type="ECO:0000259" key="5">
    <source>
        <dbReference type="SMART" id="SM00822"/>
    </source>
</evidence>
<feature type="domain" description="Ketoreductase" evidence="5">
    <location>
        <begin position="7"/>
        <end position="186"/>
    </location>
</feature>
<comment type="similarity">
    <text evidence="1 4">Belongs to the short-chain dehydrogenases/reductases (SDR) family.</text>
</comment>
<organism evidence="6 7">
    <name type="scientific">Marasmius tenuissimus</name>
    <dbReference type="NCBI Taxonomy" id="585030"/>
    <lineage>
        <taxon>Eukaryota</taxon>
        <taxon>Fungi</taxon>
        <taxon>Dikarya</taxon>
        <taxon>Basidiomycota</taxon>
        <taxon>Agaricomycotina</taxon>
        <taxon>Agaricomycetes</taxon>
        <taxon>Agaricomycetidae</taxon>
        <taxon>Agaricales</taxon>
        <taxon>Marasmiineae</taxon>
        <taxon>Marasmiaceae</taxon>
        <taxon>Marasmius</taxon>
    </lineage>
</organism>
<dbReference type="InterPro" id="IPR002347">
    <property type="entry name" value="SDR_fam"/>
</dbReference>
<dbReference type="CDD" id="cd05374">
    <property type="entry name" value="17beta-HSD-like_SDR_c"/>
    <property type="match status" value="1"/>
</dbReference>
<evidence type="ECO:0000256" key="2">
    <source>
        <dbReference type="ARBA" id="ARBA00022857"/>
    </source>
</evidence>
<keyword evidence="7" id="KW-1185">Reference proteome</keyword>
<comment type="caution">
    <text evidence="6">The sequence shown here is derived from an EMBL/GenBank/DDBJ whole genome shotgun (WGS) entry which is preliminary data.</text>
</comment>
<sequence length="278" mass="30360">MTDSHFPVILITGCSSGFGRLIAIEALGRGLRVIATARRLEAMADLRKRGAETLSLDITSDQKTLENFASEAIKVHGQVDILVNNAGYLQIGAMEEVSTEESRALFDTNFFGTINFTTTFLPHFRERRTGLIVNISSMAAYFAYPGAGVYSAAKAALDSVSKVWAKELAPFDIRSVSINPGLFRTSVASASKTPSRDIDAYSEIREGFKQYRANSGKEPGDPEKAVSKILDVITSNEELPARLPLGEDAVSLLDAEIQAEVKDMERWRDFGKGTNAEK</sequence>
<dbReference type="Pfam" id="PF00106">
    <property type="entry name" value="adh_short"/>
    <property type="match status" value="1"/>
</dbReference>
<dbReference type="Proteomes" id="UP001437256">
    <property type="component" value="Unassembled WGS sequence"/>
</dbReference>
<evidence type="ECO:0000256" key="1">
    <source>
        <dbReference type="ARBA" id="ARBA00006484"/>
    </source>
</evidence>
<dbReference type="EMBL" id="JBBXMP010000122">
    <property type="protein sequence ID" value="KAL0061813.1"/>
    <property type="molecule type" value="Genomic_DNA"/>
</dbReference>
<dbReference type="PRINTS" id="PR00080">
    <property type="entry name" value="SDRFAMILY"/>
</dbReference>
<gene>
    <name evidence="6" type="ORF">AAF712_011331</name>
</gene>
<reference evidence="6 7" key="1">
    <citation type="submission" date="2024-05" db="EMBL/GenBank/DDBJ databases">
        <title>A draft genome resource for the thread blight pathogen Marasmius tenuissimus strain MS-2.</title>
        <authorList>
            <person name="Yulfo-Soto G.E."/>
            <person name="Baruah I.K."/>
            <person name="Amoako-Attah I."/>
            <person name="Bukari Y."/>
            <person name="Meinhardt L.W."/>
            <person name="Bailey B.A."/>
            <person name="Cohen S.P."/>
        </authorList>
    </citation>
    <scope>NUCLEOTIDE SEQUENCE [LARGE SCALE GENOMIC DNA]</scope>
    <source>
        <strain evidence="6 7">MS-2</strain>
    </source>
</reference>
<dbReference type="SMART" id="SM00822">
    <property type="entry name" value="PKS_KR"/>
    <property type="match status" value="1"/>
</dbReference>
<dbReference type="PRINTS" id="PR00081">
    <property type="entry name" value="GDHRDH"/>
</dbReference>
<evidence type="ECO:0000313" key="6">
    <source>
        <dbReference type="EMBL" id="KAL0061813.1"/>
    </source>
</evidence>
<accession>A0ABR2ZKF5</accession>